<name>A0A261VDP3_9BORD</name>
<feature type="transmembrane region" description="Helical" evidence="1">
    <location>
        <begin position="12"/>
        <end position="36"/>
    </location>
</feature>
<evidence type="ECO:0000313" key="2">
    <source>
        <dbReference type="EMBL" id="OZI71672.1"/>
    </source>
</evidence>
<proteinExistence type="predicted"/>
<dbReference type="RefSeq" id="WP_094815584.1">
    <property type="nucleotide sequence ID" value="NZ_NEVU01000003.1"/>
</dbReference>
<keyword evidence="1" id="KW-1133">Transmembrane helix</keyword>
<feature type="transmembrane region" description="Helical" evidence="1">
    <location>
        <begin position="102"/>
        <end position="119"/>
    </location>
</feature>
<gene>
    <name evidence="2" type="ORF">CAL22_17890</name>
</gene>
<feature type="transmembrane region" description="Helical" evidence="1">
    <location>
        <begin position="71"/>
        <end position="90"/>
    </location>
</feature>
<evidence type="ECO:0000313" key="3">
    <source>
        <dbReference type="Proteomes" id="UP000216429"/>
    </source>
</evidence>
<dbReference type="OrthoDB" id="9913931at2"/>
<comment type="caution">
    <text evidence="2">The sequence shown here is derived from an EMBL/GenBank/DDBJ whole genome shotgun (WGS) entry which is preliminary data.</text>
</comment>
<protein>
    <submittedName>
        <fullName evidence="2">Uncharacterized protein</fullName>
    </submittedName>
</protein>
<dbReference type="Proteomes" id="UP000216429">
    <property type="component" value="Unassembled WGS sequence"/>
</dbReference>
<dbReference type="AlphaFoldDB" id="A0A261VDP3"/>
<keyword evidence="1" id="KW-0812">Transmembrane</keyword>
<evidence type="ECO:0000256" key="1">
    <source>
        <dbReference type="SAM" id="Phobius"/>
    </source>
</evidence>
<accession>A0A261VDP3</accession>
<organism evidence="2 3">
    <name type="scientific">Bordetella genomosp. 12</name>
    <dbReference type="NCBI Taxonomy" id="463035"/>
    <lineage>
        <taxon>Bacteria</taxon>
        <taxon>Pseudomonadati</taxon>
        <taxon>Pseudomonadota</taxon>
        <taxon>Betaproteobacteria</taxon>
        <taxon>Burkholderiales</taxon>
        <taxon>Alcaligenaceae</taxon>
        <taxon>Bordetella</taxon>
    </lineage>
</organism>
<dbReference type="EMBL" id="NEVU01000003">
    <property type="protein sequence ID" value="OZI71672.1"/>
    <property type="molecule type" value="Genomic_DNA"/>
</dbReference>
<keyword evidence="1" id="KW-0472">Membrane</keyword>
<keyword evidence="3" id="KW-1185">Reference proteome</keyword>
<sequence>MDIDRMRSERRWRLVDLLVIAAVCANAGQVLIRAYGGGLAPVAQAGPWYGLAAAYGGLCWVSAHVAGRGQWLARALFWLVGAACLMFMVQSESWPAGPAMHWYDWFVLGACSALCGGLGRGPGTG</sequence>
<reference evidence="3" key="1">
    <citation type="submission" date="2017-05" db="EMBL/GenBank/DDBJ databases">
        <title>Complete and WGS of Bordetella genogroups.</title>
        <authorList>
            <person name="Spilker T."/>
            <person name="Lipuma J."/>
        </authorList>
    </citation>
    <scope>NUCLEOTIDE SEQUENCE [LARGE SCALE GENOMIC DNA]</scope>
    <source>
        <strain evidence="3">AU6712</strain>
    </source>
</reference>
<feature type="transmembrane region" description="Helical" evidence="1">
    <location>
        <begin position="48"/>
        <end position="66"/>
    </location>
</feature>